<sequence>MKKKEIKNLKINKLNVSDMNPEVLRGGLRESDWTDLSECCAQREI</sequence>
<proteinExistence type="predicted"/>
<dbReference type="HOGENOM" id="CLU_3201071_0_0_10"/>
<dbReference type="EMBL" id="ABIB01000001">
    <property type="protein sequence ID" value="EDP97830.1"/>
    <property type="molecule type" value="Genomic_DNA"/>
</dbReference>
<protein>
    <submittedName>
        <fullName evidence="1">Uncharacterized protein</fullName>
    </submittedName>
</protein>
<dbReference type="Proteomes" id="UP000002945">
    <property type="component" value="Unassembled WGS sequence"/>
</dbReference>
<accession>A9DI29</accession>
<dbReference type="RefSeq" id="WP_007094844.1">
    <property type="nucleotide sequence ID" value="NZ_CP142125.1"/>
</dbReference>
<organism evidence="1 2">
    <name type="scientific">Kordia algicida OT-1</name>
    <dbReference type="NCBI Taxonomy" id="391587"/>
    <lineage>
        <taxon>Bacteria</taxon>
        <taxon>Pseudomonadati</taxon>
        <taxon>Bacteroidota</taxon>
        <taxon>Flavobacteriia</taxon>
        <taxon>Flavobacteriales</taxon>
        <taxon>Flavobacteriaceae</taxon>
        <taxon>Kordia</taxon>
    </lineage>
</organism>
<comment type="caution">
    <text evidence="1">The sequence shown here is derived from an EMBL/GenBank/DDBJ whole genome shotgun (WGS) entry which is preliminary data.</text>
</comment>
<name>A9DI29_9FLAO</name>
<keyword evidence="2" id="KW-1185">Reference proteome</keyword>
<reference evidence="1 2" key="1">
    <citation type="journal article" date="2011" name="J. Bacteriol.">
        <title>Genome sequence of the algicidal bacterium Kordia algicida OT-1.</title>
        <authorList>
            <person name="Lee H.S."/>
            <person name="Kang S.G."/>
            <person name="Kwon K.K."/>
            <person name="Lee J.H."/>
            <person name="Kim S.J."/>
        </authorList>
    </citation>
    <scope>NUCLEOTIDE SEQUENCE [LARGE SCALE GENOMIC DNA]</scope>
    <source>
        <strain evidence="1 2">OT-1</strain>
    </source>
</reference>
<evidence type="ECO:0000313" key="1">
    <source>
        <dbReference type="EMBL" id="EDP97830.1"/>
    </source>
</evidence>
<evidence type="ECO:0000313" key="2">
    <source>
        <dbReference type="Proteomes" id="UP000002945"/>
    </source>
</evidence>
<gene>
    <name evidence="1" type="ORF">KAOT1_11472</name>
</gene>
<dbReference type="AlphaFoldDB" id="A9DI29"/>